<dbReference type="Gene3D" id="3.10.180.10">
    <property type="entry name" value="2,3-Dihydroxybiphenyl 1,2-Dioxygenase, domain 1"/>
    <property type="match status" value="1"/>
</dbReference>
<gene>
    <name evidence="2" type="ORF">NIES23_02620</name>
</gene>
<feature type="domain" description="VOC" evidence="1">
    <location>
        <begin position="195"/>
        <end position="349"/>
    </location>
</feature>
<dbReference type="PROSITE" id="PS51819">
    <property type="entry name" value="VOC"/>
    <property type="match status" value="1"/>
</dbReference>
<dbReference type="AlphaFoldDB" id="A0A1Z4KES0"/>
<accession>A0A1Z4KES0</accession>
<dbReference type="SUPFAM" id="SSF54593">
    <property type="entry name" value="Glyoxalase/Bleomycin resistance protein/Dihydroxybiphenyl dioxygenase"/>
    <property type="match status" value="1"/>
</dbReference>
<reference evidence="2 3" key="1">
    <citation type="submission" date="2017-06" db="EMBL/GenBank/DDBJ databases">
        <title>Genome sequencing of cyanobaciteial culture collection at National Institute for Environmental Studies (NIES).</title>
        <authorList>
            <person name="Hirose Y."/>
            <person name="Shimura Y."/>
            <person name="Fujisawa T."/>
            <person name="Nakamura Y."/>
            <person name="Kawachi M."/>
        </authorList>
    </citation>
    <scope>NUCLEOTIDE SEQUENCE [LARGE SCALE GENOMIC DNA]</scope>
    <source>
        <strain evidence="2 3">NIES-23</strain>
    </source>
</reference>
<dbReference type="InterPro" id="IPR037523">
    <property type="entry name" value="VOC_core"/>
</dbReference>
<protein>
    <recommendedName>
        <fullName evidence="1">VOC domain-containing protein</fullName>
    </recommendedName>
</protein>
<proteinExistence type="predicted"/>
<dbReference type="EMBL" id="AP018216">
    <property type="protein sequence ID" value="BAY67488.1"/>
    <property type="molecule type" value="Genomic_DNA"/>
</dbReference>
<sequence length="349" mass="39719">MTQGQETAMGYAPPLAIAGIYEVCIGVPDPIFAIQYWEQFGYRIGQVGELPQALAYQLYGVNSGLRSIRLYHQNADHGLIRLMVWQSPTNPGLGLSSMKIKGNRWATSLTADILTVLNHAEDAKSSGWAVRYSYPYWEVIYNKERKSRPFVDQAVGVREMLLLQPLTRQVLFQRFGYTLPHYGEINQASTFKSSQFTHIGIIVQDDSKESLKFYEEVLGLLRVRDDVETSYESSPAGRDLFDLKPGEKFIVTTFDDPRSSQSDLMAARSGRLYVIRFPEAMNLESRFEAAQPGSLGMSLYTYRVRGLATYSDRIKSSHVQKFTSIIENEFREKSFSFIAPDGYFWNLLE</sequence>
<organism evidence="2 3">
    <name type="scientific">Trichormus variabilis NIES-23</name>
    <dbReference type="NCBI Taxonomy" id="1973479"/>
    <lineage>
        <taxon>Bacteria</taxon>
        <taxon>Bacillati</taxon>
        <taxon>Cyanobacteriota</taxon>
        <taxon>Cyanophyceae</taxon>
        <taxon>Nostocales</taxon>
        <taxon>Nostocaceae</taxon>
        <taxon>Trichormus</taxon>
    </lineage>
</organism>
<dbReference type="Proteomes" id="UP000217507">
    <property type="component" value="Chromosome"/>
</dbReference>
<name>A0A1Z4KES0_ANAVA</name>
<evidence type="ECO:0000313" key="3">
    <source>
        <dbReference type="Proteomes" id="UP000217507"/>
    </source>
</evidence>
<evidence type="ECO:0000259" key="1">
    <source>
        <dbReference type="PROSITE" id="PS51819"/>
    </source>
</evidence>
<dbReference type="InterPro" id="IPR029068">
    <property type="entry name" value="Glyas_Bleomycin-R_OHBP_Dase"/>
</dbReference>
<evidence type="ECO:0000313" key="2">
    <source>
        <dbReference type="EMBL" id="BAY67488.1"/>
    </source>
</evidence>